<sequence length="140" mass="15682">MKHHQTGLKIKTTGKSLHEITRQVEQAVSQSAIATGLCTVFVRHTSASLLIQENADPDVLVDLENFFTNLVPEDANRYIHSAEGLDDMPAHIRSALTHTSEHIPISGGRLVLGTWQGIYLWEHRQRSNQREIIVHVSGEQ</sequence>
<dbReference type="PANTHER" id="PTHR30615:SF8">
    <property type="entry name" value="UPF0047 PROTEIN C4A8.02C"/>
    <property type="match status" value="1"/>
</dbReference>
<evidence type="ECO:0000313" key="3">
    <source>
        <dbReference type="Proteomes" id="UP000729733"/>
    </source>
</evidence>
<dbReference type="InterPro" id="IPR001602">
    <property type="entry name" value="UPF0047_YjbQ-like"/>
</dbReference>
<dbReference type="SUPFAM" id="SSF111038">
    <property type="entry name" value="YjbQ-like"/>
    <property type="match status" value="1"/>
</dbReference>
<comment type="similarity">
    <text evidence="1">Belongs to the UPF0047 family.</text>
</comment>
<comment type="caution">
    <text evidence="2">The sequence shown here is derived from an EMBL/GenBank/DDBJ whole genome shotgun (WGS) entry which is preliminary data.</text>
</comment>
<gene>
    <name evidence="2" type="ORF">I4641_03865</name>
</gene>
<dbReference type="EMBL" id="JADWDC010000006">
    <property type="protein sequence ID" value="MCC0176116.1"/>
    <property type="molecule type" value="Genomic_DNA"/>
</dbReference>
<dbReference type="Pfam" id="PF01894">
    <property type="entry name" value="YjbQ"/>
    <property type="match status" value="1"/>
</dbReference>
<dbReference type="AlphaFoldDB" id="A0A964BQ61"/>
<name>A0A964BQ61_9CYAN</name>
<protein>
    <submittedName>
        <fullName evidence="2">YjbQ family protein</fullName>
    </submittedName>
</protein>
<proteinExistence type="inferred from homology"/>
<dbReference type="PIRSF" id="PIRSF004681">
    <property type="entry name" value="UCP004681"/>
    <property type="match status" value="1"/>
</dbReference>
<evidence type="ECO:0000256" key="1">
    <source>
        <dbReference type="ARBA" id="ARBA00005534"/>
    </source>
</evidence>
<dbReference type="InterPro" id="IPR035917">
    <property type="entry name" value="YjbQ-like_sf"/>
</dbReference>
<dbReference type="RefSeq" id="WP_229639150.1">
    <property type="nucleotide sequence ID" value="NZ_JADWDC010000006.1"/>
</dbReference>
<evidence type="ECO:0000313" key="2">
    <source>
        <dbReference type="EMBL" id="MCC0176116.1"/>
    </source>
</evidence>
<reference evidence="2" key="1">
    <citation type="journal article" date="2021" name="Antonie Van Leeuwenhoek">
        <title>Draft genome and description of Waterburya agarophytonicola gen. nov. sp. nov. (Pleurocapsales, Cyanobacteria): a seaweed symbiont.</title>
        <authorList>
            <person name="Bonthond G."/>
            <person name="Shalygin S."/>
            <person name="Bayer T."/>
            <person name="Weinberger F."/>
        </authorList>
    </citation>
    <scope>NUCLEOTIDE SEQUENCE</scope>
    <source>
        <strain evidence="2">KI4</strain>
    </source>
</reference>
<dbReference type="Proteomes" id="UP000729733">
    <property type="component" value="Unassembled WGS sequence"/>
</dbReference>
<organism evidence="2 3">
    <name type="scientific">Waterburya agarophytonicola KI4</name>
    <dbReference type="NCBI Taxonomy" id="2874699"/>
    <lineage>
        <taxon>Bacteria</taxon>
        <taxon>Bacillati</taxon>
        <taxon>Cyanobacteriota</taxon>
        <taxon>Cyanophyceae</taxon>
        <taxon>Pleurocapsales</taxon>
        <taxon>Hyellaceae</taxon>
        <taxon>Waterburya</taxon>
        <taxon>Waterburya agarophytonicola</taxon>
    </lineage>
</organism>
<dbReference type="PANTHER" id="PTHR30615">
    <property type="entry name" value="UNCHARACTERIZED PROTEIN YJBQ-RELATED"/>
    <property type="match status" value="1"/>
</dbReference>
<dbReference type="NCBIfam" id="TIGR00149">
    <property type="entry name" value="TIGR00149_YjbQ"/>
    <property type="match status" value="1"/>
</dbReference>
<dbReference type="PROSITE" id="PS01314">
    <property type="entry name" value="UPF0047"/>
    <property type="match status" value="1"/>
</dbReference>
<accession>A0A964BQ61</accession>
<keyword evidence="3" id="KW-1185">Reference proteome</keyword>
<dbReference type="Gene3D" id="2.60.120.460">
    <property type="entry name" value="YjbQ-like"/>
    <property type="match status" value="1"/>
</dbReference>